<evidence type="ECO:0000313" key="2">
    <source>
        <dbReference type="EMBL" id="MBT1686223.1"/>
    </source>
</evidence>
<gene>
    <name evidence="2" type="ORF">KK078_06630</name>
</gene>
<dbReference type="PANTHER" id="PTHR43283:SF7">
    <property type="entry name" value="BETA-LACTAMASE-RELATED DOMAIN-CONTAINING PROTEIN"/>
    <property type="match status" value="1"/>
</dbReference>
<protein>
    <submittedName>
        <fullName evidence="2">Beta-lactamase family protein</fullName>
    </submittedName>
</protein>
<evidence type="ECO:0000313" key="3">
    <source>
        <dbReference type="Proteomes" id="UP001319180"/>
    </source>
</evidence>
<dbReference type="Gene3D" id="3.40.710.10">
    <property type="entry name" value="DD-peptidase/beta-lactamase superfamily"/>
    <property type="match status" value="1"/>
</dbReference>
<feature type="domain" description="Beta-lactamase-related" evidence="1">
    <location>
        <begin position="169"/>
        <end position="438"/>
    </location>
</feature>
<dbReference type="InterPro" id="IPR050789">
    <property type="entry name" value="Diverse_Enzym_Activities"/>
</dbReference>
<name>A0AAP2D6H1_9BACT</name>
<accession>A0AAP2D6H1</accession>
<comment type="caution">
    <text evidence="2">The sequence shown here is derived from an EMBL/GenBank/DDBJ whole genome shotgun (WGS) entry which is preliminary data.</text>
</comment>
<reference evidence="2 3" key="1">
    <citation type="submission" date="2021-05" db="EMBL/GenBank/DDBJ databases">
        <title>A Polyphasic approach of four new species of the genus Ohtaekwangia: Ohtaekwangia histidinii sp. nov., Ohtaekwangia cretensis sp. nov., Ohtaekwangia indiensis sp. nov., Ohtaekwangia reichenbachii sp. nov. from diverse environment.</title>
        <authorList>
            <person name="Octaviana S."/>
        </authorList>
    </citation>
    <scope>NUCLEOTIDE SEQUENCE [LARGE SCALE GENOMIC DNA]</scope>
    <source>
        <strain evidence="2 3">PWU37</strain>
    </source>
</reference>
<dbReference type="InterPro" id="IPR001466">
    <property type="entry name" value="Beta-lactam-related"/>
</dbReference>
<dbReference type="EMBL" id="JAHESC010000007">
    <property type="protein sequence ID" value="MBT1686223.1"/>
    <property type="molecule type" value="Genomic_DNA"/>
</dbReference>
<dbReference type="InterPro" id="IPR012338">
    <property type="entry name" value="Beta-lactam/transpept-like"/>
</dbReference>
<dbReference type="PANTHER" id="PTHR43283">
    <property type="entry name" value="BETA-LACTAMASE-RELATED"/>
    <property type="match status" value="1"/>
</dbReference>
<organism evidence="2 3">
    <name type="scientific">Dawidia soli</name>
    <dbReference type="NCBI Taxonomy" id="2782352"/>
    <lineage>
        <taxon>Bacteria</taxon>
        <taxon>Pseudomonadati</taxon>
        <taxon>Bacteroidota</taxon>
        <taxon>Cytophagia</taxon>
        <taxon>Cytophagales</taxon>
        <taxon>Chryseotaleaceae</taxon>
        <taxon>Dawidia</taxon>
    </lineage>
</organism>
<dbReference type="RefSeq" id="WP_254089465.1">
    <property type="nucleotide sequence ID" value="NZ_JAHESC010000007.1"/>
</dbReference>
<dbReference type="AlphaFoldDB" id="A0AAP2D6H1"/>
<keyword evidence="3" id="KW-1185">Reference proteome</keyword>
<dbReference type="Pfam" id="PF00144">
    <property type="entry name" value="Beta-lactamase"/>
    <property type="match status" value="1"/>
</dbReference>
<evidence type="ECO:0000259" key="1">
    <source>
        <dbReference type="Pfam" id="PF00144"/>
    </source>
</evidence>
<dbReference type="Proteomes" id="UP001319180">
    <property type="component" value="Unassembled WGS sequence"/>
</dbReference>
<sequence>MNRIIRIVLLSLLVILLGVVGYLAITFPPVMTGMAAKTMCSCVFVTGRTPESVVQQELQVFPGLASIPLDINHTDSTVSASLLGRTARAIFRKGLGCTLLAERPEADVRRQPVRLPAPPPFDPDTVDWPTGNRIRRDTLPAHIDYAAVKQAVDDAFADADPAEPVFTHAVVVVYNNELIAEKYADGYDLNSRCMGWSMTKSITNALVGILVKEGQIGTEDPAPVAEWQHDDRKNITVNNLLQASSGLAWSETYFNPTADFHSMFIKSDDKAAYAASRPLKHEPGTVFQYSSGTTNILSRIIREKTGDGYYAFPYEKLFYPIGMHTAIIEPDASGTFVASSYSYASARDWARLGMLYLNDGVWESRRILPAGWVKYSITPNGTAPRQEYGAQIWLNRGAANDSTNVKYPGLPNEAILFDGFEENTVLIIPSKKLVIVRLGVTHNRNFSLPALASAVMKAVP</sequence>
<dbReference type="SUPFAM" id="SSF56601">
    <property type="entry name" value="beta-lactamase/transpeptidase-like"/>
    <property type="match status" value="1"/>
</dbReference>
<proteinExistence type="predicted"/>